<gene>
    <name evidence="1" type="ORF">S03H2_67144</name>
</gene>
<sequence>GGLGLLGLFALTKAAPAAPVIPPGDIIYTVDGWTVYEDERGRIYRTSAPWSVVEHWMEADGVHRLQLVGSTPFGIWPTHHIFLVGTRHYDVYAAMFAYMDDGYLEGLKHEGWWTDQIVHCAYRPPGTPEWDAMSDLNKFFCSYSPYTWSV</sequence>
<dbReference type="AlphaFoldDB" id="X1K873"/>
<reference evidence="1" key="1">
    <citation type="journal article" date="2014" name="Front. Microbiol.">
        <title>High frequency of phylogenetically diverse reductive dehalogenase-homologous genes in deep subseafloor sedimentary metagenomes.</title>
        <authorList>
            <person name="Kawai M."/>
            <person name="Futagami T."/>
            <person name="Toyoda A."/>
            <person name="Takaki Y."/>
            <person name="Nishi S."/>
            <person name="Hori S."/>
            <person name="Arai W."/>
            <person name="Tsubouchi T."/>
            <person name="Morono Y."/>
            <person name="Uchiyama I."/>
            <person name="Ito T."/>
            <person name="Fujiyama A."/>
            <person name="Inagaki F."/>
            <person name="Takami H."/>
        </authorList>
    </citation>
    <scope>NUCLEOTIDE SEQUENCE</scope>
    <source>
        <strain evidence="1">Expedition CK06-06</strain>
    </source>
</reference>
<comment type="caution">
    <text evidence="1">The sequence shown here is derived from an EMBL/GenBank/DDBJ whole genome shotgun (WGS) entry which is preliminary data.</text>
</comment>
<name>X1K873_9ZZZZ</name>
<organism evidence="1">
    <name type="scientific">marine sediment metagenome</name>
    <dbReference type="NCBI Taxonomy" id="412755"/>
    <lineage>
        <taxon>unclassified sequences</taxon>
        <taxon>metagenomes</taxon>
        <taxon>ecological metagenomes</taxon>
    </lineage>
</organism>
<proteinExistence type="predicted"/>
<protein>
    <submittedName>
        <fullName evidence="1">Uncharacterized protein</fullName>
    </submittedName>
</protein>
<evidence type="ECO:0000313" key="1">
    <source>
        <dbReference type="EMBL" id="GAH86439.1"/>
    </source>
</evidence>
<feature type="non-terminal residue" evidence="1">
    <location>
        <position position="1"/>
    </location>
</feature>
<accession>X1K873</accession>
<dbReference type="EMBL" id="BARU01043910">
    <property type="protein sequence ID" value="GAH86439.1"/>
    <property type="molecule type" value="Genomic_DNA"/>
</dbReference>